<dbReference type="Gene3D" id="3.40.390.10">
    <property type="entry name" value="Collagenase (Catalytic Domain)"/>
    <property type="match status" value="1"/>
</dbReference>
<dbReference type="InterPro" id="IPR022603">
    <property type="entry name" value="DUF3152"/>
</dbReference>
<keyword evidence="3" id="KW-1185">Reference proteome</keyword>
<proteinExistence type="predicted"/>
<accession>A0A512HS71</accession>
<protein>
    <recommendedName>
        <fullName evidence="1">DUF3152 domain-containing protein</fullName>
    </recommendedName>
</protein>
<dbReference type="AlphaFoldDB" id="A0A512HS71"/>
<evidence type="ECO:0000313" key="2">
    <source>
        <dbReference type="EMBL" id="GEO88235.1"/>
    </source>
</evidence>
<dbReference type="Proteomes" id="UP000321769">
    <property type="component" value="Unassembled WGS sequence"/>
</dbReference>
<sequence length="152" mass="16227">MTYQVEVEEGLSFAPAGFARAVDATLSDPRGWASPGHEFTRVANDASVRIILASPQTADDLCAPLDTAGRLSCRNGDRVVINAWRWVNGAPSYGKDIGAYRRYLINHEFGHALGLPHAACPGNGAPAPVMLQQTKTLDGCRANAWPGGVDRP</sequence>
<organism evidence="2 3">
    <name type="scientific">Aeromicrobium flavum</name>
    <dbReference type="NCBI Taxonomy" id="416568"/>
    <lineage>
        <taxon>Bacteria</taxon>
        <taxon>Bacillati</taxon>
        <taxon>Actinomycetota</taxon>
        <taxon>Actinomycetes</taxon>
        <taxon>Propionibacteriales</taxon>
        <taxon>Nocardioidaceae</taxon>
        <taxon>Aeromicrobium</taxon>
    </lineage>
</organism>
<evidence type="ECO:0000313" key="3">
    <source>
        <dbReference type="Proteomes" id="UP000321769"/>
    </source>
</evidence>
<reference evidence="2 3" key="1">
    <citation type="submission" date="2019-07" db="EMBL/GenBank/DDBJ databases">
        <title>Whole genome shotgun sequence of Aeromicrobium flavum NBRC 107625.</title>
        <authorList>
            <person name="Hosoyama A."/>
            <person name="Uohara A."/>
            <person name="Ohji S."/>
            <person name="Ichikawa N."/>
        </authorList>
    </citation>
    <scope>NUCLEOTIDE SEQUENCE [LARGE SCALE GENOMIC DNA]</scope>
    <source>
        <strain evidence="2 3">NBRC 107625</strain>
    </source>
</reference>
<feature type="domain" description="DUF3152" evidence="1">
    <location>
        <begin position="2"/>
        <end position="139"/>
    </location>
</feature>
<dbReference type="EMBL" id="BJZQ01000001">
    <property type="protein sequence ID" value="GEO88235.1"/>
    <property type="molecule type" value="Genomic_DNA"/>
</dbReference>
<name>A0A512HS71_9ACTN</name>
<dbReference type="InterPro" id="IPR024079">
    <property type="entry name" value="MetalloPept_cat_dom_sf"/>
</dbReference>
<dbReference type="GO" id="GO:0008237">
    <property type="term" value="F:metallopeptidase activity"/>
    <property type="evidence" value="ECO:0007669"/>
    <property type="project" value="InterPro"/>
</dbReference>
<comment type="caution">
    <text evidence="2">The sequence shown here is derived from an EMBL/GenBank/DDBJ whole genome shotgun (WGS) entry which is preliminary data.</text>
</comment>
<dbReference type="Pfam" id="PF11350">
    <property type="entry name" value="DUF3152"/>
    <property type="match status" value="1"/>
</dbReference>
<gene>
    <name evidence="2" type="ORF">AFL01nite_05620</name>
</gene>
<evidence type="ECO:0000259" key="1">
    <source>
        <dbReference type="Pfam" id="PF11350"/>
    </source>
</evidence>
<dbReference type="SUPFAM" id="SSF55486">
    <property type="entry name" value="Metalloproteases ('zincins'), catalytic domain"/>
    <property type="match status" value="1"/>
</dbReference>